<dbReference type="InterPro" id="IPR009057">
    <property type="entry name" value="Homeodomain-like_sf"/>
</dbReference>
<protein>
    <submittedName>
        <fullName evidence="1">9099_t:CDS:1</fullName>
    </submittedName>
</protein>
<dbReference type="EMBL" id="CAJVPJ010000057">
    <property type="protein sequence ID" value="CAG8468483.1"/>
    <property type="molecule type" value="Genomic_DNA"/>
</dbReference>
<comment type="caution">
    <text evidence="1">The sequence shown here is derived from an EMBL/GenBank/DDBJ whole genome shotgun (WGS) entry which is preliminary data.</text>
</comment>
<reference evidence="1" key="1">
    <citation type="submission" date="2021-06" db="EMBL/GenBank/DDBJ databases">
        <authorList>
            <person name="Kallberg Y."/>
            <person name="Tangrot J."/>
            <person name="Rosling A."/>
        </authorList>
    </citation>
    <scope>NUCLEOTIDE SEQUENCE</scope>
    <source>
        <strain evidence="1">IA702</strain>
    </source>
</reference>
<keyword evidence="2" id="KW-1185">Reference proteome</keyword>
<gene>
    <name evidence="1" type="ORF">POCULU_LOCUS920</name>
</gene>
<accession>A0A9N8Z4L6</accession>
<dbReference type="SUPFAM" id="SSF46689">
    <property type="entry name" value="Homeodomain-like"/>
    <property type="match status" value="1"/>
</dbReference>
<dbReference type="Gene3D" id="1.10.10.60">
    <property type="entry name" value="Homeodomain-like"/>
    <property type="match status" value="1"/>
</dbReference>
<name>A0A9N8Z4L6_9GLOM</name>
<sequence length="111" mass="13312">MSRAWSPKEVNILVSFDNGECGRRMKAFYLSHKTAKQCADKLKDIRGYVDRPFTPFECDMIRQLYRKHGPRWRRMSAILHRSPQMIMECWFAMDEEAKRIRKKMAVQRLLS</sequence>
<evidence type="ECO:0000313" key="1">
    <source>
        <dbReference type="EMBL" id="CAG8468483.1"/>
    </source>
</evidence>
<organism evidence="1 2">
    <name type="scientific">Paraglomus occultum</name>
    <dbReference type="NCBI Taxonomy" id="144539"/>
    <lineage>
        <taxon>Eukaryota</taxon>
        <taxon>Fungi</taxon>
        <taxon>Fungi incertae sedis</taxon>
        <taxon>Mucoromycota</taxon>
        <taxon>Glomeromycotina</taxon>
        <taxon>Glomeromycetes</taxon>
        <taxon>Paraglomerales</taxon>
        <taxon>Paraglomeraceae</taxon>
        <taxon>Paraglomus</taxon>
    </lineage>
</organism>
<proteinExistence type="predicted"/>
<dbReference type="AlphaFoldDB" id="A0A9N8Z4L6"/>
<evidence type="ECO:0000313" key="2">
    <source>
        <dbReference type="Proteomes" id="UP000789572"/>
    </source>
</evidence>
<dbReference type="Proteomes" id="UP000789572">
    <property type="component" value="Unassembled WGS sequence"/>
</dbReference>
<dbReference type="OrthoDB" id="10310013at2759"/>